<dbReference type="AlphaFoldDB" id="A0A5N6K4P5"/>
<dbReference type="OrthoDB" id="10351070at2759"/>
<proteinExistence type="predicted"/>
<keyword evidence="3" id="KW-1185">Reference proteome</keyword>
<evidence type="ECO:0000256" key="1">
    <source>
        <dbReference type="SAM" id="MobiDB-lite"/>
    </source>
</evidence>
<feature type="compositionally biased region" description="Basic and acidic residues" evidence="1">
    <location>
        <begin position="61"/>
        <end position="70"/>
    </location>
</feature>
<name>A0A5N6K4P5_MONLA</name>
<dbReference type="EMBL" id="VIGI01000008">
    <property type="protein sequence ID" value="KAB8297372.1"/>
    <property type="molecule type" value="Genomic_DNA"/>
</dbReference>
<comment type="caution">
    <text evidence="2">The sequence shown here is derived from an EMBL/GenBank/DDBJ whole genome shotgun (WGS) entry which is preliminary data.</text>
</comment>
<protein>
    <submittedName>
        <fullName evidence="2">Uncharacterized protein</fullName>
    </submittedName>
</protein>
<feature type="region of interest" description="Disordered" evidence="1">
    <location>
        <begin position="1"/>
        <end position="127"/>
    </location>
</feature>
<feature type="compositionally biased region" description="Polar residues" evidence="1">
    <location>
        <begin position="112"/>
        <end position="127"/>
    </location>
</feature>
<dbReference type="Proteomes" id="UP000326757">
    <property type="component" value="Unassembled WGS sequence"/>
</dbReference>
<sequence length="127" mass="13953">MSKRRSVREVRTAGRRETQAVRKEKVPATTPSRQPQVVIPRPPAPGARVTTYENEWQLVDRSPKRARPEEGPSNSPIHTPGRNPPRRANKGVNYNLAAIAEKAFSPPDSEMSEGNESNADEAATTSA</sequence>
<reference evidence="2 3" key="1">
    <citation type="submission" date="2019-06" db="EMBL/GenBank/DDBJ databases">
        <title>Genome Sequence of the Brown Rot Fungal Pathogen Monilinia laxa.</title>
        <authorList>
            <person name="De Miccolis Angelini R.M."/>
            <person name="Landi L."/>
            <person name="Abate D."/>
            <person name="Pollastro S."/>
            <person name="Romanazzi G."/>
            <person name="Faretra F."/>
        </authorList>
    </citation>
    <scope>NUCLEOTIDE SEQUENCE [LARGE SCALE GENOMIC DNA]</scope>
    <source>
        <strain evidence="2 3">Mlax316</strain>
    </source>
</reference>
<feature type="compositionally biased region" description="Basic and acidic residues" evidence="1">
    <location>
        <begin position="7"/>
        <end position="26"/>
    </location>
</feature>
<evidence type="ECO:0000313" key="2">
    <source>
        <dbReference type="EMBL" id="KAB8297372.1"/>
    </source>
</evidence>
<accession>A0A5N6K4P5</accession>
<organism evidence="2 3">
    <name type="scientific">Monilinia laxa</name>
    <name type="common">Brown rot fungus</name>
    <name type="synonym">Sclerotinia laxa</name>
    <dbReference type="NCBI Taxonomy" id="61186"/>
    <lineage>
        <taxon>Eukaryota</taxon>
        <taxon>Fungi</taxon>
        <taxon>Dikarya</taxon>
        <taxon>Ascomycota</taxon>
        <taxon>Pezizomycotina</taxon>
        <taxon>Leotiomycetes</taxon>
        <taxon>Helotiales</taxon>
        <taxon>Sclerotiniaceae</taxon>
        <taxon>Monilinia</taxon>
    </lineage>
</organism>
<evidence type="ECO:0000313" key="3">
    <source>
        <dbReference type="Proteomes" id="UP000326757"/>
    </source>
</evidence>
<gene>
    <name evidence="2" type="ORF">EYC80_002717</name>
</gene>